<dbReference type="STRING" id="930991.A0A0D0D4B8"/>
<organism evidence="1 2">
    <name type="scientific">Paxillus rubicundulus Ve08.2h10</name>
    <dbReference type="NCBI Taxonomy" id="930991"/>
    <lineage>
        <taxon>Eukaryota</taxon>
        <taxon>Fungi</taxon>
        <taxon>Dikarya</taxon>
        <taxon>Basidiomycota</taxon>
        <taxon>Agaricomycotina</taxon>
        <taxon>Agaricomycetes</taxon>
        <taxon>Agaricomycetidae</taxon>
        <taxon>Boletales</taxon>
        <taxon>Paxilineae</taxon>
        <taxon>Paxillaceae</taxon>
        <taxon>Paxillus</taxon>
    </lineage>
</organism>
<sequence>AKNEETHSATFIPIILGSDKMTTSIAMGQNDHWLVYLSIGNVHNNVRHVHRNAVVLIAFLAIPK</sequence>
<name>A0A0D0D4B8_9AGAM</name>
<protein>
    <submittedName>
        <fullName evidence="1">Uncharacterized protein</fullName>
    </submittedName>
</protein>
<dbReference type="InParanoid" id="A0A0D0D4B8"/>
<dbReference type="EMBL" id="KN825601">
    <property type="protein sequence ID" value="KIK83033.1"/>
    <property type="molecule type" value="Genomic_DNA"/>
</dbReference>
<dbReference type="OrthoDB" id="3199698at2759"/>
<dbReference type="InterPro" id="IPR041078">
    <property type="entry name" value="Plavaka"/>
</dbReference>
<evidence type="ECO:0000313" key="1">
    <source>
        <dbReference type="EMBL" id="KIK83033.1"/>
    </source>
</evidence>
<proteinExistence type="predicted"/>
<dbReference type="Proteomes" id="UP000054538">
    <property type="component" value="Unassembled WGS sequence"/>
</dbReference>
<accession>A0A0D0D4B8</accession>
<dbReference type="Pfam" id="PF18759">
    <property type="entry name" value="Plavaka"/>
    <property type="match status" value="1"/>
</dbReference>
<reference evidence="2" key="2">
    <citation type="submission" date="2015-01" db="EMBL/GenBank/DDBJ databases">
        <title>Evolutionary Origins and Diversification of the Mycorrhizal Mutualists.</title>
        <authorList>
            <consortium name="DOE Joint Genome Institute"/>
            <consortium name="Mycorrhizal Genomics Consortium"/>
            <person name="Kohler A."/>
            <person name="Kuo A."/>
            <person name="Nagy L.G."/>
            <person name="Floudas D."/>
            <person name="Copeland A."/>
            <person name="Barry K.W."/>
            <person name="Cichocki N."/>
            <person name="Veneault-Fourrey C."/>
            <person name="LaButti K."/>
            <person name="Lindquist E.A."/>
            <person name="Lipzen A."/>
            <person name="Lundell T."/>
            <person name="Morin E."/>
            <person name="Murat C."/>
            <person name="Riley R."/>
            <person name="Ohm R."/>
            <person name="Sun H."/>
            <person name="Tunlid A."/>
            <person name="Henrissat B."/>
            <person name="Grigoriev I.V."/>
            <person name="Hibbett D.S."/>
            <person name="Martin F."/>
        </authorList>
    </citation>
    <scope>NUCLEOTIDE SEQUENCE [LARGE SCALE GENOMIC DNA]</scope>
    <source>
        <strain evidence="2">Ve08.2h10</strain>
    </source>
</reference>
<feature type="non-terminal residue" evidence="1">
    <location>
        <position position="1"/>
    </location>
</feature>
<reference evidence="1 2" key="1">
    <citation type="submission" date="2014-04" db="EMBL/GenBank/DDBJ databases">
        <authorList>
            <consortium name="DOE Joint Genome Institute"/>
            <person name="Kuo A."/>
            <person name="Kohler A."/>
            <person name="Jargeat P."/>
            <person name="Nagy L.G."/>
            <person name="Floudas D."/>
            <person name="Copeland A."/>
            <person name="Barry K.W."/>
            <person name="Cichocki N."/>
            <person name="Veneault-Fourrey C."/>
            <person name="LaButti K."/>
            <person name="Lindquist E.A."/>
            <person name="Lipzen A."/>
            <person name="Lundell T."/>
            <person name="Morin E."/>
            <person name="Murat C."/>
            <person name="Sun H."/>
            <person name="Tunlid A."/>
            <person name="Henrissat B."/>
            <person name="Grigoriev I.V."/>
            <person name="Hibbett D.S."/>
            <person name="Martin F."/>
            <person name="Nordberg H.P."/>
            <person name="Cantor M.N."/>
            <person name="Hua S.X."/>
        </authorList>
    </citation>
    <scope>NUCLEOTIDE SEQUENCE [LARGE SCALE GENOMIC DNA]</scope>
    <source>
        <strain evidence="1 2">Ve08.2h10</strain>
    </source>
</reference>
<feature type="non-terminal residue" evidence="1">
    <location>
        <position position="64"/>
    </location>
</feature>
<dbReference type="HOGENOM" id="CLU_202886_0_0_1"/>
<keyword evidence="2" id="KW-1185">Reference proteome</keyword>
<dbReference type="AlphaFoldDB" id="A0A0D0D4B8"/>
<evidence type="ECO:0000313" key="2">
    <source>
        <dbReference type="Proteomes" id="UP000054538"/>
    </source>
</evidence>
<gene>
    <name evidence="1" type="ORF">PAXRUDRAFT_103532</name>
</gene>